<reference evidence="4 5" key="1">
    <citation type="submission" date="2017-10" db="EMBL/GenBank/DDBJ databases">
        <title>Extensive intraspecific genome diversity in a model arbuscular mycorrhizal fungus.</title>
        <authorList>
            <person name="Chen E.C.H."/>
            <person name="Morin E."/>
            <person name="Baudet D."/>
            <person name="Noel J."/>
            <person name="Ndikumana S."/>
            <person name="Charron P."/>
            <person name="St-Onge C."/>
            <person name="Giorgi J."/>
            <person name="Grigoriev I.V."/>
            <person name="Roux C."/>
            <person name="Martin F.M."/>
            <person name="Corradi N."/>
        </authorList>
    </citation>
    <scope>NUCLEOTIDE SEQUENCE [LARGE SCALE GENOMIC DNA]</scope>
    <source>
        <strain evidence="4 5">A1</strain>
    </source>
</reference>
<evidence type="ECO:0000313" key="4">
    <source>
        <dbReference type="EMBL" id="PKC53941.1"/>
    </source>
</evidence>
<sequence length="186" mass="21666">MSKKDIEYTLMLLTIQDLNDSFDSFNDNELNNNTVNPWEIYYSCLKNSLYQGFVISRFDCNNLIKKILLALSSLHYLVPQNYIPKSQHWRLSSKDDILSICSQFEICEAKYIEGDDYVLGDSAYPISSFLITPFKNPFNHRQCQFNFIYSKHRVVVEYAFGKLKAKFKALKELSVKDIKTAIKLAD</sequence>
<keyword evidence="2" id="KW-0479">Metal-binding</keyword>
<protein>
    <recommendedName>
        <fullName evidence="3">DDE Tnp4 domain-containing protein</fullName>
    </recommendedName>
</protein>
<evidence type="ECO:0000259" key="3">
    <source>
        <dbReference type="Pfam" id="PF13359"/>
    </source>
</evidence>
<evidence type="ECO:0000313" key="5">
    <source>
        <dbReference type="Proteomes" id="UP000232688"/>
    </source>
</evidence>
<dbReference type="InterPro" id="IPR027806">
    <property type="entry name" value="HARBI1_dom"/>
</dbReference>
<dbReference type="GO" id="GO:0046872">
    <property type="term" value="F:metal ion binding"/>
    <property type="evidence" value="ECO:0007669"/>
    <property type="project" value="UniProtKB-KW"/>
</dbReference>
<dbReference type="AlphaFoldDB" id="A0A2N0QSB3"/>
<dbReference type="VEuPathDB" id="FungiDB:RhiirA1_478268"/>
<feature type="domain" description="DDE Tnp4" evidence="3">
    <location>
        <begin position="106"/>
        <end position="181"/>
    </location>
</feature>
<feature type="non-terminal residue" evidence="4">
    <location>
        <position position="186"/>
    </location>
</feature>
<name>A0A2N0QSB3_9GLOM</name>
<proteinExistence type="predicted"/>
<comment type="cofactor">
    <cofactor evidence="1">
        <name>a divalent metal cation</name>
        <dbReference type="ChEBI" id="CHEBI:60240"/>
    </cofactor>
</comment>
<comment type="caution">
    <text evidence="4">The sequence shown here is derived from an EMBL/GenBank/DDBJ whole genome shotgun (WGS) entry which is preliminary data.</text>
</comment>
<evidence type="ECO:0000256" key="2">
    <source>
        <dbReference type="ARBA" id="ARBA00022723"/>
    </source>
</evidence>
<reference evidence="4 5" key="2">
    <citation type="submission" date="2017-10" db="EMBL/GenBank/DDBJ databases">
        <title>Genome analyses suggest a sexual origin of heterokaryosis in a supposedly ancient asexual fungus.</title>
        <authorList>
            <person name="Corradi N."/>
            <person name="Sedzielewska K."/>
            <person name="Noel J."/>
            <person name="Charron P."/>
            <person name="Farinelli L."/>
            <person name="Marton T."/>
            <person name="Kruger M."/>
            <person name="Pelin A."/>
            <person name="Brachmann A."/>
            <person name="Corradi N."/>
        </authorList>
    </citation>
    <scope>NUCLEOTIDE SEQUENCE [LARGE SCALE GENOMIC DNA]</scope>
    <source>
        <strain evidence="4 5">A1</strain>
    </source>
</reference>
<dbReference type="Proteomes" id="UP000232688">
    <property type="component" value="Unassembled WGS sequence"/>
</dbReference>
<accession>A0A2N0QSB3</accession>
<organism evidence="4 5">
    <name type="scientific">Rhizophagus irregularis</name>
    <dbReference type="NCBI Taxonomy" id="588596"/>
    <lineage>
        <taxon>Eukaryota</taxon>
        <taxon>Fungi</taxon>
        <taxon>Fungi incertae sedis</taxon>
        <taxon>Mucoromycota</taxon>
        <taxon>Glomeromycotina</taxon>
        <taxon>Glomeromycetes</taxon>
        <taxon>Glomerales</taxon>
        <taxon>Glomeraceae</taxon>
        <taxon>Rhizophagus</taxon>
    </lineage>
</organism>
<gene>
    <name evidence="4" type="ORF">RhiirA1_478268</name>
</gene>
<dbReference type="EMBL" id="LLXH01003691">
    <property type="protein sequence ID" value="PKC53941.1"/>
    <property type="molecule type" value="Genomic_DNA"/>
</dbReference>
<evidence type="ECO:0000256" key="1">
    <source>
        <dbReference type="ARBA" id="ARBA00001968"/>
    </source>
</evidence>
<dbReference type="Pfam" id="PF13359">
    <property type="entry name" value="DDE_Tnp_4"/>
    <property type="match status" value="1"/>
</dbReference>